<evidence type="ECO:0000313" key="1">
    <source>
        <dbReference type="EMBL" id="PXV62037.1"/>
    </source>
</evidence>
<accession>A0A318E3V6</accession>
<evidence type="ECO:0000313" key="2">
    <source>
        <dbReference type="EMBL" id="TDX37666.1"/>
    </source>
</evidence>
<dbReference type="AlphaFoldDB" id="A0A318E3V6"/>
<dbReference type="EMBL" id="QICM01000039">
    <property type="protein sequence ID" value="PXV62037.1"/>
    <property type="molecule type" value="Genomic_DNA"/>
</dbReference>
<proteinExistence type="predicted"/>
<dbReference type="EMBL" id="SOEF01000040">
    <property type="protein sequence ID" value="TDX37666.1"/>
    <property type="molecule type" value="Genomic_DNA"/>
</dbReference>
<evidence type="ECO:0000313" key="3">
    <source>
        <dbReference type="Proteomes" id="UP000247389"/>
    </source>
</evidence>
<reference evidence="1 3" key="1">
    <citation type="submission" date="2018-04" db="EMBL/GenBank/DDBJ databases">
        <title>Subsurface microbial communities from deep shales in Ohio and West Virginia, USA.</title>
        <authorList>
            <person name="Wrighton K."/>
        </authorList>
    </citation>
    <scope>NUCLEOTIDE SEQUENCE [LARGE SCALE GENOMIC DNA]</scope>
    <source>
        <strain evidence="2 4">DSMZ 11287</strain>
        <strain evidence="1 3">MSL28</strain>
    </source>
</reference>
<comment type="caution">
    <text evidence="1">The sequence shown here is derived from an EMBL/GenBank/DDBJ whole genome shotgun (WGS) entry which is preliminary data.</text>
</comment>
<dbReference type="Proteomes" id="UP000247389">
    <property type="component" value="Unassembled WGS sequence"/>
</dbReference>
<dbReference type="Proteomes" id="UP000295472">
    <property type="component" value="Unassembled WGS sequence"/>
</dbReference>
<organism evidence="1 3">
    <name type="scientific">Halanaerobium congolense</name>
    <dbReference type="NCBI Taxonomy" id="54121"/>
    <lineage>
        <taxon>Bacteria</taxon>
        <taxon>Bacillati</taxon>
        <taxon>Bacillota</taxon>
        <taxon>Clostridia</taxon>
        <taxon>Halanaerobiales</taxon>
        <taxon>Halanaerobiaceae</taxon>
        <taxon>Halanaerobium</taxon>
    </lineage>
</organism>
<protein>
    <submittedName>
        <fullName evidence="1">Uncharacterized protein</fullName>
    </submittedName>
</protein>
<dbReference type="RefSeq" id="WP_146204197.1">
    <property type="nucleotide sequence ID" value="NZ_QICM01000039.1"/>
</dbReference>
<evidence type="ECO:0000313" key="4">
    <source>
        <dbReference type="Proteomes" id="UP000295472"/>
    </source>
</evidence>
<sequence>MKGSSFDSCRYCFPAIIMFCTAFESYLNETIEFSRTLAIKQDTNNKESILKRIDDIKKAKEIKDKIKLFYKGYDSEDVGIDTNGSTYQNLIALFRLRNEIIHYSPDMTAGNKWPIRTKEAFFKSNPKIKENTTWTTTFGAVSVAKWAHDTTIAAIRLFAKISGSQDPFGEETPYPWHW</sequence>
<name>A0A318E3V6_9FIRM</name>
<gene>
    <name evidence="2" type="ORF">C7954_1403</name>
    <name evidence="1" type="ORF">C8C78_1398</name>
</gene>